<gene>
    <name evidence="1" type="ORF">C7431_10356</name>
</gene>
<proteinExistence type="predicted"/>
<organism evidence="1 2">
    <name type="scientific">Pantoea allii</name>
    <dbReference type="NCBI Taxonomy" id="574096"/>
    <lineage>
        <taxon>Bacteria</taxon>
        <taxon>Pseudomonadati</taxon>
        <taxon>Pseudomonadota</taxon>
        <taxon>Gammaproteobacteria</taxon>
        <taxon>Enterobacterales</taxon>
        <taxon>Erwiniaceae</taxon>
        <taxon>Pantoea</taxon>
    </lineage>
</organism>
<comment type="caution">
    <text evidence="1">The sequence shown here is derived from an EMBL/GenBank/DDBJ whole genome shotgun (WGS) entry which is preliminary data.</text>
</comment>
<accession>A0A2V2BJ04</accession>
<evidence type="ECO:0000313" key="2">
    <source>
        <dbReference type="Proteomes" id="UP000245981"/>
    </source>
</evidence>
<dbReference type="EMBL" id="QGHF01000003">
    <property type="protein sequence ID" value="PWK98293.1"/>
    <property type="molecule type" value="Genomic_DNA"/>
</dbReference>
<dbReference type="Proteomes" id="UP000245981">
    <property type="component" value="Unassembled WGS sequence"/>
</dbReference>
<protein>
    <submittedName>
        <fullName evidence="1">Uncharacterized protein</fullName>
    </submittedName>
</protein>
<sequence>MGQYRRLNGISALFLPLDVVVIKTQAKKRAIVC</sequence>
<dbReference type="AlphaFoldDB" id="A0A2V2BJ04"/>
<evidence type="ECO:0000313" key="1">
    <source>
        <dbReference type="EMBL" id="PWK98293.1"/>
    </source>
</evidence>
<reference evidence="1 2" key="1">
    <citation type="submission" date="2018-05" db="EMBL/GenBank/DDBJ databases">
        <title>Genomic Encyclopedia of Type Strains, Phase IV (KMG-V): Genome sequencing to study the core and pangenomes of soil and plant-associated prokaryotes.</title>
        <authorList>
            <person name="Whitman W."/>
        </authorList>
    </citation>
    <scope>NUCLEOTIDE SEQUENCE [LARGE SCALE GENOMIC DNA]</scope>
    <source>
        <strain evidence="1 2">PNA 200-10</strain>
    </source>
</reference>
<name>A0A2V2BJ04_9GAMM</name>